<gene>
    <name evidence="2" type="ORF">TEK04_05725</name>
</gene>
<dbReference type="RefSeq" id="WP_336403355.1">
    <property type="nucleotide sequence ID" value="NZ_JBAPLU010000004.1"/>
</dbReference>
<dbReference type="PANTHER" id="PTHR36440">
    <property type="entry name" value="PUTATIVE (AFU_ORTHOLOGUE AFUA_8G07350)-RELATED"/>
    <property type="match status" value="1"/>
</dbReference>
<dbReference type="EMBL" id="JBAPLU010000004">
    <property type="protein sequence ID" value="MEI4271214.1"/>
    <property type="molecule type" value="Genomic_DNA"/>
</dbReference>
<organism evidence="2 3">
    <name type="scientific">Klenkia sesuvii</name>
    <dbReference type="NCBI Taxonomy" id="3103137"/>
    <lineage>
        <taxon>Bacteria</taxon>
        <taxon>Bacillati</taxon>
        <taxon>Actinomycetota</taxon>
        <taxon>Actinomycetes</taxon>
        <taxon>Geodermatophilales</taxon>
        <taxon>Geodermatophilaceae</taxon>
        <taxon>Klenkia</taxon>
    </lineage>
</organism>
<evidence type="ECO:0000313" key="3">
    <source>
        <dbReference type="Proteomes" id="UP001361570"/>
    </source>
</evidence>
<dbReference type="PANTHER" id="PTHR36440:SF1">
    <property type="entry name" value="PUTATIVE (AFU_ORTHOLOGUE AFUA_8G07350)-RELATED"/>
    <property type="match status" value="1"/>
</dbReference>
<dbReference type="SUPFAM" id="SSF51182">
    <property type="entry name" value="RmlC-like cupins"/>
    <property type="match status" value="1"/>
</dbReference>
<evidence type="ECO:0000313" key="2">
    <source>
        <dbReference type="EMBL" id="MEI4271214.1"/>
    </source>
</evidence>
<dbReference type="InterPro" id="IPR053146">
    <property type="entry name" value="QDO-like"/>
</dbReference>
<dbReference type="Proteomes" id="UP001361570">
    <property type="component" value="Unassembled WGS sequence"/>
</dbReference>
<evidence type="ECO:0000259" key="1">
    <source>
        <dbReference type="Pfam" id="PF07883"/>
    </source>
</evidence>
<feature type="domain" description="Cupin type-2" evidence="1">
    <location>
        <begin position="64"/>
        <end position="124"/>
    </location>
</feature>
<comment type="caution">
    <text evidence="2">The sequence shown here is derived from an EMBL/GenBank/DDBJ whole genome shotgun (WGS) entry which is preliminary data.</text>
</comment>
<dbReference type="InterPro" id="IPR011051">
    <property type="entry name" value="RmlC_Cupin_sf"/>
</dbReference>
<dbReference type="Pfam" id="PF07883">
    <property type="entry name" value="Cupin_2"/>
    <property type="match status" value="1"/>
</dbReference>
<proteinExistence type="predicted"/>
<dbReference type="InterPro" id="IPR014710">
    <property type="entry name" value="RmlC-like_jellyroll"/>
</dbReference>
<protein>
    <submittedName>
        <fullName evidence="2">Quercetin 2,3-dioxygenase</fullName>
    </submittedName>
</protein>
<sequence>MSFEYLIDPAKGPQWTGLLPGRPAPYVLRRGEGEHANLFGDLFTVLLSGDETDGQFGIITADSPAGDIIPTHSHNETHETFYVLEGKVKLFYEDADGQKRSSLLDAGDFGYVPAGFAHSYQVVEAARMMGTLSGGFERFFQHIGTPTDHATTDQPPFIPDFPRMQAAAQQHNMQFFPPDYDWSDAQGDR</sequence>
<accession>A0ABU8DQV4</accession>
<dbReference type="InterPro" id="IPR013096">
    <property type="entry name" value="Cupin_2"/>
</dbReference>
<name>A0ABU8DQV4_9ACTN</name>
<keyword evidence="3" id="KW-1185">Reference proteome</keyword>
<dbReference type="Gene3D" id="2.60.120.10">
    <property type="entry name" value="Jelly Rolls"/>
    <property type="match status" value="1"/>
</dbReference>
<reference evidence="2 3" key="1">
    <citation type="submission" date="2024-03" db="EMBL/GenBank/DDBJ databases">
        <title>Draft genome sequence of Klenkia sp. LSe6-5.</title>
        <authorList>
            <person name="Duangmal K."/>
            <person name="Chantavorakit T."/>
        </authorList>
    </citation>
    <scope>NUCLEOTIDE SEQUENCE [LARGE SCALE GENOMIC DNA]</scope>
    <source>
        <strain evidence="2 3">LSe6-5</strain>
    </source>
</reference>
<dbReference type="CDD" id="cd02215">
    <property type="entry name" value="cupin_QDO_N_C"/>
    <property type="match status" value="1"/>
</dbReference>